<evidence type="ECO:0000313" key="2">
    <source>
        <dbReference type="Proteomes" id="UP000236738"/>
    </source>
</evidence>
<gene>
    <name evidence="1" type="ORF">SAMN05421847_2741</name>
</gene>
<dbReference type="EMBL" id="FNUS01000007">
    <property type="protein sequence ID" value="SEG56077.1"/>
    <property type="molecule type" value="Genomic_DNA"/>
</dbReference>
<dbReference type="RefSeq" id="WP_103914580.1">
    <property type="nucleotide sequence ID" value="NZ_FNUS01000007.1"/>
</dbReference>
<dbReference type="AlphaFoldDB" id="A0A1H6B785"/>
<dbReference type="InterPro" id="IPR026265">
    <property type="entry name" value="LptC"/>
</dbReference>
<protein>
    <submittedName>
        <fullName evidence="1">LPS export ABC transporter protein LptC</fullName>
    </submittedName>
</protein>
<reference evidence="2" key="1">
    <citation type="submission" date="2016-10" db="EMBL/GenBank/DDBJ databases">
        <authorList>
            <person name="Varghese N."/>
            <person name="Submissions S."/>
        </authorList>
    </citation>
    <scope>NUCLEOTIDE SEQUENCE [LARGE SCALE GENOMIC DNA]</scope>
    <source>
        <strain evidence="2">DSM 21580</strain>
    </source>
</reference>
<dbReference type="GO" id="GO:0015221">
    <property type="term" value="F:lipopolysaccharide transmembrane transporter activity"/>
    <property type="evidence" value="ECO:0007669"/>
    <property type="project" value="InterPro"/>
</dbReference>
<dbReference type="OrthoDB" id="9812080at2"/>
<dbReference type="GO" id="GO:0005886">
    <property type="term" value="C:plasma membrane"/>
    <property type="evidence" value="ECO:0007669"/>
    <property type="project" value="InterPro"/>
</dbReference>
<sequence length="197" mass="22500">MTIFFKYISYKNIAAFVSVAIFFSLLSCEEDMAKARGTKKIDFPSKIINGAHIIQRDSGFVKIRATAPLIEEYELIDTPYIEARKGIYIQFYDKKKPKKPGTIKAKYAKIIEKKQFYEAKGDVKIVTNDGQIFVTQSIFWDKNNRKMYTNDTVFVTDKDGSTLVGANGMTAKDDFSDYTFFNNSGDINAKKIPETKR</sequence>
<dbReference type="Proteomes" id="UP000236738">
    <property type="component" value="Unassembled WGS sequence"/>
</dbReference>
<evidence type="ECO:0000313" key="1">
    <source>
        <dbReference type="EMBL" id="SEG56077.1"/>
    </source>
</evidence>
<keyword evidence="2" id="KW-1185">Reference proteome</keyword>
<dbReference type="PROSITE" id="PS51257">
    <property type="entry name" value="PROKAR_LIPOPROTEIN"/>
    <property type="match status" value="1"/>
</dbReference>
<name>A0A1H6B785_9FLAO</name>
<accession>A0A1H6B785</accession>
<dbReference type="InterPro" id="IPR010664">
    <property type="entry name" value="LipoPS_assembly_LptC-rel"/>
</dbReference>
<dbReference type="Pfam" id="PF06835">
    <property type="entry name" value="LptC"/>
    <property type="match status" value="1"/>
</dbReference>
<organism evidence="1 2">
    <name type="scientific">Halpernia humi</name>
    <dbReference type="NCBI Taxonomy" id="493375"/>
    <lineage>
        <taxon>Bacteria</taxon>
        <taxon>Pseudomonadati</taxon>
        <taxon>Bacteroidota</taxon>
        <taxon>Flavobacteriia</taxon>
        <taxon>Flavobacteriales</taxon>
        <taxon>Weeksellaceae</taxon>
        <taxon>Chryseobacterium group</taxon>
        <taxon>Halpernia</taxon>
    </lineage>
</organism>
<dbReference type="Gene3D" id="2.60.450.10">
    <property type="entry name" value="Lipopolysaccharide (LPS) transport protein A like domain"/>
    <property type="match status" value="1"/>
</dbReference>
<dbReference type="NCBIfam" id="TIGR04409">
    <property type="entry name" value="LptC_YrbK"/>
    <property type="match status" value="1"/>
</dbReference>
<proteinExistence type="predicted"/>